<keyword evidence="3" id="KW-1185">Reference proteome</keyword>
<dbReference type="GeneID" id="17307159"/>
<reference evidence="3" key="2">
    <citation type="submission" date="2012-11" db="EMBL/GenBank/DDBJ databases">
        <authorList>
            <person name="Kuo A."/>
            <person name="Curtis B.A."/>
            <person name="Tanifuji G."/>
            <person name="Burki F."/>
            <person name="Gruber A."/>
            <person name="Irimia M."/>
            <person name="Maruyama S."/>
            <person name="Arias M.C."/>
            <person name="Ball S.G."/>
            <person name="Gile G.H."/>
            <person name="Hirakawa Y."/>
            <person name="Hopkins J.F."/>
            <person name="Rensing S.A."/>
            <person name="Schmutz J."/>
            <person name="Symeonidi A."/>
            <person name="Elias M."/>
            <person name="Eveleigh R.J."/>
            <person name="Herman E.K."/>
            <person name="Klute M.J."/>
            <person name="Nakayama T."/>
            <person name="Obornik M."/>
            <person name="Reyes-Prieto A."/>
            <person name="Armbrust E.V."/>
            <person name="Aves S.J."/>
            <person name="Beiko R.G."/>
            <person name="Coutinho P."/>
            <person name="Dacks J.B."/>
            <person name="Durnford D.G."/>
            <person name="Fast N.M."/>
            <person name="Green B.R."/>
            <person name="Grisdale C."/>
            <person name="Hempe F."/>
            <person name="Henrissat B."/>
            <person name="Hoppner M.P."/>
            <person name="Ishida K.-I."/>
            <person name="Kim E."/>
            <person name="Koreny L."/>
            <person name="Kroth P.G."/>
            <person name="Liu Y."/>
            <person name="Malik S.-B."/>
            <person name="Maier U.G."/>
            <person name="McRose D."/>
            <person name="Mock T."/>
            <person name="Neilson J.A."/>
            <person name="Onodera N.T."/>
            <person name="Poole A.M."/>
            <person name="Pritham E.J."/>
            <person name="Richards T.A."/>
            <person name="Rocap G."/>
            <person name="Roy S.W."/>
            <person name="Sarai C."/>
            <person name="Schaack S."/>
            <person name="Shirato S."/>
            <person name="Slamovits C.H."/>
            <person name="Spencer D.F."/>
            <person name="Suzuki S."/>
            <person name="Worden A.Z."/>
            <person name="Zauner S."/>
            <person name="Barry K."/>
            <person name="Bell C."/>
            <person name="Bharti A.K."/>
            <person name="Crow J.A."/>
            <person name="Grimwood J."/>
            <person name="Kramer R."/>
            <person name="Lindquist E."/>
            <person name="Lucas S."/>
            <person name="Salamov A."/>
            <person name="McFadden G.I."/>
            <person name="Lane C.E."/>
            <person name="Keeling P.J."/>
            <person name="Gray M.W."/>
            <person name="Grigoriev I.V."/>
            <person name="Archibald J.M."/>
        </authorList>
    </citation>
    <scope>NUCLEOTIDE SEQUENCE</scope>
    <source>
        <strain evidence="3">CCMP2712</strain>
    </source>
</reference>
<proteinExistence type="predicted"/>
<dbReference type="KEGG" id="gtt:GUITHDRAFT_103671"/>
<reference evidence="2" key="3">
    <citation type="submission" date="2015-06" db="UniProtKB">
        <authorList>
            <consortium name="EnsemblProtists"/>
        </authorList>
    </citation>
    <scope>IDENTIFICATION</scope>
</reference>
<dbReference type="EMBL" id="JH992978">
    <property type="protein sequence ID" value="EKX50437.1"/>
    <property type="molecule type" value="Genomic_DNA"/>
</dbReference>
<organism evidence="1">
    <name type="scientific">Guillardia theta (strain CCMP2712)</name>
    <name type="common">Cryptophyte</name>
    <dbReference type="NCBI Taxonomy" id="905079"/>
    <lineage>
        <taxon>Eukaryota</taxon>
        <taxon>Cryptophyceae</taxon>
        <taxon>Pyrenomonadales</taxon>
        <taxon>Geminigeraceae</taxon>
        <taxon>Guillardia</taxon>
    </lineage>
</organism>
<dbReference type="EnsemblProtists" id="EKX50437">
    <property type="protein sequence ID" value="EKX50437"/>
    <property type="gene ID" value="GUITHDRAFT_103671"/>
</dbReference>
<gene>
    <name evidence="1" type="ORF">GUITHDRAFT_103671</name>
</gene>
<protein>
    <submittedName>
        <fullName evidence="1 2">Uncharacterized protein</fullName>
    </submittedName>
</protein>
<dbReference type="PaxDb" id="55529-EKX50437"/>
<reference evidence="1 3" key="1">
    <citation type="journal article" date="2012" name="Nature">
        <title>Algal genomes reveal evolutionary mosaicism and the fate of nucleomorphs.</title>
        <authorList>
            <consortium name="DOE Joint Genome Institute"/>
            <person name="Curtis B.A."/>
            <person name="Tanifuji G."/>
            <person name="Burki F."/>
            <person name="Gruber A."/>
            <person name="Irimia M."/>
            <person name="Maruyama S."/>
            <person name="Arias M.C."/>
            <person name="Ball S.G."/>
            <person name="Gile G.H."/>
            <person name="Hirakawa Y."/>
            <person name="Hopkins J.F."/>
            <person name="Kuo A."/>
            <person name="Rensing S.A."/>
            <person name="Schmutz J."/>
            <person name="Symeonidi A."/>
            <person name="Elias M."/>
            <person name="Eveleigh R.J."/>
            <person name="Herman E.K."/>
            <person name="Klute M.J."/>
            <person name="Nakayama T."/>
            <person name="Obornik M."/>
            <person name="Reyes-Prieto A."/>
            <person name="Armbrust E.V."/>
            <person name="Aves S.J."/>
            <person name="Beiko R.G."/>
            <person name="Coutinho P."/>
            <person name="Dacks J.B."/>
            <person name="Durnford D.G."/>
            <person name="Fast N.M."/>
            <person name="Green B.R."/>
            <person name="Grisdale C.J."/>
            <person name="Hempel F."/>
            <person name="Henrissat B."/>
            <person name="Hoppner M.P."/>
            <person name="Ishida K."/>
            <person name="Kim E."/>
            <person name="Koreny L."/>
            <person name="Kroth P.G."/>
            <person name="Liu Y."/>
            <person name="Malik S.B."/>
            <person name="Maier U.G."/>
            <person name="McRose D."/>
            <person name="Mock T."/>
            <person name="Neilson J.A."/>
            <person name="Onodera N.T."/>
            <person name="Poole A.M."/>
            <person name="Pritham E.J."/>
            <person name="Richards T.A."/>
            <person name="Rocap G."/>
            <person name="Roy S.W."/>
            <person name="Sarai C."/>
            <person name="Schaack S."/>
            <person name="Shirato S."/>
            <person name="Slamovits C.H."/>
            <person name="Spencer D.F."/>
            <person name="Suzuki S."/>
            <person name="Worden A.Z."/>
            <person name="Zauner S."/>
            <person name="Barry K."/>
            <person name="Bell C."/>
            <person name="Bharti A.K."/>
            <person name="Crow J.A."/>
            <person name="Grimwood J."/>
            <person name="Kramer R."/>
            <person name="Lindquist E."/>
            <person name="Lucas S."/>
            <person name="Salamov A."/>
            <person name="McFadden G.I."/>
            <person name="Lane C.E."/>
            <person name="Keeling P.J."/>
            <person name="Gray M.W."/>
            <person name="Grigoriev I.V."/>
            <person name="Archibald J.M."/>
        </authorList>
    </citation>
    <scope>NUCLEOTIDE SEQUENCE</scope>
    <source>
        <strain evidence="1 3">CCMP2712</strain>
    </source>
</reference>
<evidence type="ECO:0000313" key="3">
    <source>
        <dbReference type="Proteomes" id="UP000011087"/>
    </source>
</evidence>
<dbReference type="RefSeq" id="XP_005837417.1">
    <property type="nucleotide sequence ID" value="XM_005837360.1"/>
</dbReference>
<evidence type="ECO:0000313" key="2">
    <source>
        <dbReference type="EnsemblProtists" id="EKX50437"/>
    </source>
</evidence>
<name>L1JPR3_GUITC</name>
<dbReference type="HOGENOM" id="CLU_2228320_0_0_1"/>
<accession>L1JPR3</accession>
<dbReference type="Proteomes" id="UP000011087">
    <property type="component" value="Unassembled WGS sequence"/>
</dbReference>
<dbReference type="AlphaFoldDB" id="L1JPR3"/>
<evidence type="ECO:0000313" key="1">
    <source>
        <dbReference type="EMBL" id="EKX50437.1"/>
    </source>
</evidence>
<sequence>MRYEMFFAALYSEHSTRCISDLYVAGSKNFFPDDIFDYLVGAGYSRDALEHVIPVLRTPAALCVERDLLTYCRETCKYEPRLYRHEALPECIIIKPTYNEEARLFS</sequence>